<feature type="binding site" evidence="11">
    <location>
        <begin position="246"/>
        <end position="248"/>
    </location>
    <ligand>
        <name>substrate</name>
    </ligand>
</feature>
<dbReference type="Pfam" id="PF00753">
    <property type="entry name" value="Lactamase_B"/>
    <property type="match status" value="1"/>
</dbReference>
<evidence type="ECO:0000256" key="2">
    <source>
        <dbReference type="ARBA" id="ARBA00022722"/>
    </source>
</evidence>
<dbReference type="RefSeq" id="WP_133955552.1">
    <property type="nucleotide sequence ID" value="NZ_SORI01000001.1"/>
</dbReference>
<evidence type="ECO:0000256" key="3">
    <source>
        <dbReference type="ARBA" id="ARBA00022723"/>
    </source>
</evidence>
<comment type="similarity">
    <text evidence="9">Belongs to the metallo-beta-lactamase superfamily. RNA-metabolizing metallo-beta-lactamase-like family. Bacterial RNase J subfamily.</text>
</comment>
<evidence type="ECO:0000256" key="5">
    <source>
        <dbReference type="ARBA" id="ARBA00022801"/>
    </source>
</evidence>
<feature type="binding site" evidence="12">
    <location>
        <position position="88"/>
    </location>
    <ligand>
        <name>Zn(2+)</name>
        <dbReference type="ChEBI" id="CHEBI:29105"/>
        <label>1</label>
        <note>catalytic</note>
    </ligand>
</feature>
<evidence type="ECO:0000256" key="11">
    <source>
        <dbReference type="PIRSR" id="PIRSR004803-2"/>
    </source>
</evidence>
<dbReference type="HAMAP" id="MF_01491">
    <property type="entry name" value="RNase_J_bact"/>
    <property type="match status" value="1"/>
</dbReference>
<keyword evidence="2 9" id="KW-0540">Nuclease</keyword>
<feature type="binding site" evidence="12">
    <location>
        <position position="154"/>
    </location>
    <ligand>
        <name>Zn(2+)</name>
        <dbReference type="ChEBI" id="CHEBI:29105"/>
        <label>1</label>
        <note>catalytic</note>
    </ligand>
</feature>
<feature type="active site" description="Proton acceptor" evidence="10">
    <location>
        <position position="382"/>
    </location>
</feature>
<comment type="caution">
    <text evidence="15">The sequence shown here is derived from an EMBL/GenBank/DDBJ whole genome shotgun (WGS) entry which is preliminary data.</text>
</comment>
<comment type="cofactor">
    <cofactor evidence="12">
        <name>Ca(2+)</name>
        <dbReference type="ChEBI" id="CHEBI:29108"/>
    </cofactor>
    <text evidence="12">Binds 1 Ca(2+) cation per subunit. Seen in 1 crystal structure, it is not clear if it is physiologically important.</text>
</comment>
<feature type="binding site" evidence="12">
    <location>
        <position position="90"/>
    </location>
    <ligand>
        <name>Zn(2+)</name>
        <dbReference type="ChEBI" id="CHEBI:29105"/>
        <label>1</label>
        <note>catalytic</note>
    </ligand>
</feature>
<accession>A0A4R8MJB8</accession>
<dbReference type="InterPro" id="IPR011108">
    <property type="entry name" value="RMMBL"/>
</dbReference>
<feature type="binding site" evidence="9 11">
    <location>
        <begin position="378"/>
        <end position="382"/>
    </location>
    <ligand>
        <name>substrate</name>
    </ligand>
</feature>
<keyword evidence="16" id="KW-1185">Reference proteome</keyword>
<feature type="domain" description="Metallo-beta-lactamase" evidence="14">
    <location>
        <begin position="33"/>
        <end position="228"/>
    </location>
</feature>
<dbReference type="GO" id="GO:0006364">
    <property type="term" value="P:rRNA processing"/>
    <property type="evidence" value="ECO:0007669"/>
    <property type="project" value="UniProtKB-UniRule"/>
</dbReference>
<dbReference type="GO" id="GO:0004521">
    <property type="term" value="F:RNA endonuclease activity"/>
    <property type="evidence" value="ECO:0007669"/>
    <property type="project" value="UniProtKB-UniRule"/>
</dbReference>
<dbReference type="InterPro" id="IPR030854">
    <property type="entry name" value="RNase_J_bac"/>
</dbReference>
<evidence type="ECO:0000256" key="9">
    <source>
        <dbReference type="HAMAP-Rule" id="MF_01491"/>
    </source>
</evidence>
<proteinExistence type="inferred from homology"/>
<dbReference type="Pfam" id="PF07521">
    <property type="entry name" value="RMMBL"/>
    <property type="match status" value="1"/>
</dbReference>
<dbReference type="EMBL" id="SORI01000001">
    <property type="protein sequence ID" value="TDY65128.1"/>
    <property type="molecule type" value="Genomic_DNA"/>
</dbReference>
<dbReference type="PANTHER" id="PTHR43694">
    <property type="entry name" value="RIBONUCLEASE J"/>
    <property type="match status" value="1"/>
</dbReference>
<dbReference type="GO" id="GO:0004534">
    <property type="term" value="F:5'-3' RNA exonuclease activity"/>
    <property type="evidence" value="ECO:0007669"/>
    <property type="project" value="UniProtKB-UniRule"/>
</dbReference>
<dbReference type="Gene3D" id="3.60.15.10">
    <property type="entry name" value="Ribonuclease Z/Hydroxyacylglutathione hydrolase-like"/>
    <property type="match status" value="1"/>
</dbReference>
<dbReference type="InterPro" id="IPR055132">
    <property type="entry name" value="RNase_J_b_CASP"/>
</dbReference>
<comment type="subunit">
    <text evidence="9">Homodimer, may be a subunit of the RNA degradosome.</text>
</comment>
<feature type="binding site" evidence="12">
    <location>
        <position position="404"/>
    </location>
    <ligand>
        <name>Zn(2+)</name>
        <dbReference type="ChEBI" id="CHEBI:29105"/>
        <label>1</label>
        <note>catalytic</note>
    </ligand>
</feature>
<feature type="binding site" evidence="12">
    <location>
        <position position="176"/>
    </location>
    <ligand>
        <name>Zn(2+)</name>
        <dbReference type="ChEBI" id="CHEBI:29105"/>
        <label>1</label>
        <note>catalytic</note>
    </ligand>
</feature>
<dbReference type="PIRSF" id="PIRSF004803">
    <property type="entry name" value="RnjA"/>
    <property type="match status" value="1"/>
</dbReference>
<dbReference type="InterPro" id="IPR042173">
    <property type="entry name" value="RNase_J_2"/>
</dbReference>
<dbReference type="AlphaFoldDB" id="A0A4R8MJB8"/>
<feature type="region of interest" description="Disordered" evidence="13">
    <location>
        <begin position="571"/>
        <end position="590"/>
    </location>
</feature>
<dbReference type="PANTHER" id="PTHR43694:SF1">
    <property type="entry name" value="RIBONUCLEASE J"/>
    <property type="match status" value="1"/>
</dbReference>
<dbReference type="Proteomes" id="UP000295066">
    <property type="component" value="Unassembled WGS sequence"/>
</dbReference>
<feature type="binding site" evidence="12">
    <location>
        <position position="457"/>
    </location>
    <ligand>
        <name>Ca(2+)</name>
        <dbReference type="ChEBI" id="CHEBI:29108"/>
    </ligand>
</feature>
<protein>
    <recommendedName>
        <fullName evidence="9">Ribonuclease J</fullName>
        <shortName evidence="9">RNase J</shortName>
        <ecNumber evidence="9">3.1.-.-</ecNumber>
    </recommendedName>
</protein>
<keyword evidence="12" id="KW-0106">Calcium</keyword>
<dbReference type="Gene3D" id="3.10.20.580">
    <property type="match status" value="1"/>
</dbReference>
<dbReference type="Pfam" id="PF17770">
    <property type="entry name" value="RNase_J_C"/>
    <property type="match status" value="1"/>
</dbReference>
<dbReference type="Pfam" id="PF22505">
    <property type="entry name" value="RNase_J_b_CASP"/>
    <property type="match status" value="1"/>
</dbReference>
<dbReference type="InterPro" id="IPR001587">
    <property type="entry name" value="RNase_J_CS"/>
</dbReference>
<feature type="active site" description="Proton donor" evidence="10">
    <location>
        <position position="208"/>
    </location>
</feature>
<feature type="binding site" evidence="12">
    <location>
        <position position="91"/>
    </location>
    <ligand>
        <name>Zn(2+)</name>
        <dbReference type="ChEBI" id="CHEBI:29105"/>
        <label>1</label>
        <note>catalytic</note>
    </ligand>
</feature>
<evidence type="ECO:0000256" key="1">
    <source>
        <dbReference type="ARBA" id="ARBA00022490"/>
    </source>
</evidence>
<feature type="binding site" evidence="12">
    <location>
        <position position="61"/>
    </location>
    <ligand>
        <name>Ca(2+)</name>
        <dbReference type="ChEBI" id="CHEBI:29108"/>
    </ligand>
</feature>
<dbReference type="CDD" id="cd07714">
    <property type="entry name" value="RNaseJ_MBL-fold"/>
    <property type="match status" value="1"/>
</dbReference>
<feature type="binding site" evidence="12">
    <location>
        <position position="63"/>
    </location>
    <ligand>
        <name>Ca(2+)</name>
        <dbReference type="ChEBI" id="CHEBI:29108"/>
    </ligand>
</feature>
<evidence type="ECO:0000256" key="6">
    <source>
        <dbReference type="ARBA" id="ARBA00022833"/>
    </source>
</evidence>
<comment type="cofactor">
    <cofactor evidence="12">
        <name>Zn(2+)</name>
        <dbReference type="ChEBI" id="CHEBI:29105"/>
    </cofactor>
    <text evidence="12">Binds 2 Zn(2+) ions per subunit. It is not clear if Zn(2+) or Mg(2+) is physiologically important.</text>
</comment>
<keyword evidence="1 9" id="KW-0963">Cytoplasm</keyword>
<keyword evidence="6 12" id="KW-0862">Zinc</keyword>
<organism evidence="15 16">
    <name type="scientific">Aminivibrio pyruvatiphilus</name>
    <dbReference type="NCBI Taxonomy" id="1005740"/>
    <lineage>
        <taxon>Bacteria</taxon>
        <taxon>Thermotogati</taxon>
        <taxon>Synergistota</taxon>
        <taxon>Synergistia</taxon>
        <taxon>Synergistales</taxon>
        <taxon>Aminobacteriaceae</taxon>
        <taxon>Aminivibrio</taxon>
    </lineage>
</organism>
<keyword evidence="4 9" id="KW-0255">Endonuclease</keyword>
<dbReference type="GO" id="GO:0008270">
    <property type="term" value="F:zinc ion binding"/>
    <property type="evidence" value="ECO:0007669"/>
    <property type="project" value="InterPro"/>
</dbReference>
<comment type="subcellular location">
    <subcellularLocation>
        <location evidence="9">Cytoplasm</location>
    </subcellularLocation>
</comment>
<dbReference type="OrthoDB" id="9758375at2"/>
<dbReference type="InterPro" id="IPR004613">
    <property type="entry name" value="RNase_J"/>
</dbReference>
<dbReference type="SUPFAM" id="SSF56281">
    <property type="entry name" value="Metallo-hydrolase/oxidoreductase"/>
    <property type="match status" value="1"/>
</dbReference>
<dbReference type="PROSITE" id="PS01292">
    <property type="entry name" value="UPF0036"/>
    <property type="match status" value="1"/>
</dbReference>
<dbReference type="NCBIfam" id="TIGR00649">
    <property type="entry name" value="MG423"/>
    <property type="match status" value="1"/>
</dbReference>
<keyword evidence="7 9" id="KW-0269">Exonuclease</keyword>
<dbReference type="InterPro" id="IPR041636">
    <property type="entry name" value="RNase_J_C"/>
</dbReference>
<evidence type="ECO:0000313" key="15">
    <source>
        <dbReference type="EMBL" id="TDY65128.1"/>
    </source>
</evidence>
<evidence type="ECO:0000256" key="8">
    <source>
        <dbReference type="ARBA" id="ARBA00022884"/>
    </source>
</evidence>
<dbReference type="InterPro" id="IPR036866">
    <property type="entry name" value="RibonucZ/Hydroxyglut_hydro"/>
</dbReference>
<evidence type="ECO:0000256" key="10">
    <source>
        <dbReference type="PIRSR" id="PIRSR004803-1"/>
    </source>
</evidence>
<evidence type="ECO:0000313" key="16">
    <source>
        <dbReference type="Proteomes" id="UP000295066"/>
    </source>
</evidence>
<evidence type="ECO:0000256" key="12">
    <source>
        <dbReference type="PIRSR" id="PIRSR004803-3"/>
    </source>
</evidence>
<comment type="function">
    <text evidence="9">An RNase that has 5'-3' exonuclease and possibly endonuclease activity. Involved in maturation of rRNA and in some organisms also mRNA maturation and/or decay.</text>
</comment>
<feature type="binding site" evidence="12">
    <location>
        <position position="86"/>
    </location>
    <ligand>
        <name>Zn(2+)</name>
        <dbReference type="ChEBI" id="CHEBI:29105"/>
        <label>1</label>
        <note>catalytic</note>
    </ligand>
</feature>
<dbReference type="EC" id="3.1.-.-" evidence="9"/>
<evidence type="ECO:0000256" key="4">
    <source>
        <dbReference type="ARBA" id="ARBA00022759"/>
    </source>
</evidence>
<dbReference type="InterPro" id="IPR001279">
    <property type="entry name" value="Metallo-B-lactamas"/>
</dbReference>
<evidence type="ECO:0000259" key="14">
    <source>
        <dbReference type="SMART" id="SM00849"/>
    </source>
</evidence>
<keyword evidence="5 9" id="KW-0378">Hydrolase</keyword>
<sequence length="590" mass="64888">MARDSRSRKKKASPSKKDGKLRYIPLGGLGEVGKNMYALEYEDSILVVDCGLMFPDDEMFGIDFVIPDIAYLEERKEKIVGIVITHGHEDHIGGLPFILPKIPSPLYGTKLTLGMVGNKLSEWAPAFTPDYREIRAGERVEMGPFSVRFIAVCHSVPDGVGLAIETPVGTVVHTGDFKLDPTPIDGRLTDYAAFSEEGKKGVLLLMSDSTNVERPGFTQSEHTLSGTIDRLFRQHRSRRIVISAFASNLHRVQQVVDAAARFNRKVVLVGRSMVKNVDLARELGYLHADDKTIVDIEDIGKVPPGSLVVMTTGSQGEPFSGLVLMSRGEHRVITLTEKDVVAIFATPIPGNEKMVSSTINRLFACGCEVVYEKEQAIHVSGHAAQDELRVMLNMVRPKFFVPVHGEYRHLVRHAKLAREMGVAPKNAFVLLNGDVLTLEKDKAVVKDRVQAGGIMVDGIALGEMQGSVLKERRELAEEGTVAVSLILTGEGTLASPPVFESRGFLHLEDAAKLREDLTVSVEKAVESLGAKAASDRELLETRIKGRMRDALRRFGRGRPMILPLVTVLGEKPLPERPRASSQGRGRRRKS</sequence>
<dbReference type="GO" id="GO:0003723">
    <property type="term" value="F:RNA binding"/>
    <property type="evidence" value="ECO:0007669"/>
    <property type="project" value="UniProtKB-UniRule"/>
</dbReference>
<keyword evidence="9" id="KW-0698">rRNA processing</keyword>
<keyword evidence="3 12" id="KW-0479">Metal-binding</keyword>
<dbReference type="Gene3D" id="3.40.50.10710">
    <property type="entry name" value="Metallo-hydrolase/oxidoreductase"/>
    <property type="match status" value="1"/>
</dbReference>
<gene>
    <name evidence="9" type="primary">rnj</name>
    <name evidence="15" type="ORF">C8D99_101278</name>
</gene>
<dbReference type="GO" id="GO:0005737">
    <property type="term" value="C:cytoplasm"/>
    <property type="evidence" value="ECO:0007669"/>
    <property type="project" value="UniProtKB-SubCell"/>
</dbReference>
<name>A0A4R8MJB8_9BACT</name>
<evidence type="ECO:0000256" key="13">
    <source>
        <dbReference type="SAM" id="MobiDB-lite"/>
    </source>
</evidence>
<keyword evidence="8 9" id="KW-0694">RNA-binding</keyword>
<evidence type="ECO:0000256" key="7">
    <source>
        <dbReference type="ARBA" id="ARBA00022839"/>
    </source>
</evidence>
<reference evidence="15 16" key="1">
    <citation type="submission" date="2019-03" db="EMBL/GenBank/DDBJ databases">
        <title>Genomic Encyclopedia of Type Strains, Phase IV (KMG-IV): sequencing the most valuable type-strain genomes for metagenomic binning, comparative biology and taxonomic classification.</title>
        <authorList>
            <person name="Goeker M."/>
        </authorList>
    </citation>
    <scope>NUCLEOTIDE SEQUENCE [LARGE SCALE GENOMIC DNA]</scope>
    <source>
        <strain evidence="15 16">DSM 25964</strain>
    </source>
</reference>
<dbReference type="SMART" id="SM00849">
    <property type="entry name" value="Lactamase_B"/>
    <property type="match status" value="1"/>
</dbReference>